<gene>
    <name evidence="2" type="ORF">OLC1_LOCUS15204</name>
</gene>
<dbReference type="EMBL" id="OX459122">
    <property type="protein sequence ID" value="CAI9106753.1"/>
    <property type="molecule type" value="Genomic_DNA"/>
</dbReference>
<dbReference type="SUPFAM" id="SSF53756">
    <property type="entry name" value="UDP-Glycosyltransferase/glycogen phosphorylase"/>
    <property type="match status" value="1"/>
</dbReference>
<accession>A0AAV1DIJ9</accession>
<keyword evidence="1" id="KW-0328">Glycosyltransferase</keyword>
<name>A0AAV1DIJ9_OLDCO</name>
<proteinExistence type="predicted"/>
<keyword evidence="1" id="KW-0808">Transferase</keyword>
<keyword evidence="3" id="KW-1185">Reference proteome</keyword>
<evidence type="ECO:0000313" key="2">
    <source>
        <dbReference type="EMBL" id="CAI9106753.1"/>
    </source>
</evidence>
<dbReference type="PANTHER" id="PTHR48046:SF1">
    <property type="entry name" value="GLYCOSYLTRANSFERASE-RELATED"/>
    <property type="match status" value="1"/>
</dbReference>
<dbReference type="PANTHER" id="PTHR48046">
    <property type="entry name" value="UDP-GLYCOSYLTRANSFERASE 72E1"/>
    <property type="match status" value="1"/>
</dbReference>
<dbReference type="GO" id="GO:0016757">
    <property type="term" value="F:glycosyltransferase activity"/>
    <property type="evidence" value="ECO:0007669"/>
    <property type="project" value="UniProtKB-KW"/>
</dbReference>
<reference evidence="2" key="1">
    <citation type="submission" date="2023-03" db="EMBL/GenBank/DDBJ databases">
        <authorList>
            <person name="Julca I."/>
        </authorList>
    </citation>
    <scope>NUCLEOTIDE SEQUENCE</scope>
</reference>
<evidence type="ECO:0000256" key="1">
    <source>
        <dbReference type="ARBA" id="ARBA00022676"/>
    </source>
</evidence>
<dbReference type="AlphaFoldDB" id="A0AAV1DIJ9"/>
<organism evidence="2 3">
    <name type="scientific">Oldenlandia corymbosa var. corymbosa</name>
    <dbReference type="NCBI Taxonomy" id="529605"/>
    <lineage>
        <taxon>Eukaryota</taxon>
        <taxon>Viridiplantae</taxon>
        <taxon>Streptophyta</taxon>
        <taxon>Embryophyta</taxon>
        <taxon>Tracheophyta</taxon>
        <taxon>Spermatophyta</taxon>
        <taxon>Magnoliopsida</taxon>
        <taxon>eudicotyledons</taxon>
        <taxon>Gunneridae</taxon>
        <taxon>Pentapetalae</taxon>
        <taxon>asterids</taxon>
        <taxon>lamiids</taxon>
        <taxon>Gentianales</taxon>
        <taxon>Rubiaceae</taxon>
        <taxon>Rubioideae</taxon>
        <taxon>Spermacoceae</taxon>
        <taxon>Hedyotis-Oldenlandia complex</taxon>
        <taxon>Oldenlandia</taxon>
    </lineage>
</organism>
<evidence type="ECO:0000313" key="3">
    <source>
        <dbReference type="Proteomes" id="UP001161247"/>
    </source>
</evidence>
<protein>
    <submittedName>
        <fullName evidence="2">OLC1v1005972C1</fullName>
    </submittedName>
</protein>
<sequence length="414" mass="46471">MDTTRSKKLHIGILASPGMGHLLPVLVLGNRLSTEFNVKVTVLAITEVPTVQNLGLEAELADFDVLQIPPVDISHLIDANTKLSTRIRIMVSEALPGLRSAISGMKDLPEILICDLFCTKAFPVANEFNMRKYLYVATNAWYTALQAYTPVLHKQIDGQYVDHTQPLKIPGCKSVRPEEVNDAMLDRNDPRYEGYLQAATDFGLADGILVNTWEDLEPVTLEAFRENESLRKVLCDTAVYPIGPLTRRPRESDGIDDRSLMMMEWLDKQPSESVLFVSFGSGGTLSAQQLTELAFGLELSQQRFIWVVRPPARMANGSFFTVTQGDEPLDYYYLPQGFLTRTKNTGWIKVVDRKEIEEMVRFIMESEEGMVIRDRVKQLKVNGEGAISKGGSSYNSMNDFLKDAHMRLIKSLSV</sequence>
<dbReference type="Gene3D" id="3.40.50.2000">
    <property type="entry name" value="Glycogen Phosphorylase B"/>
    <property type="match status" value="4"/>
</dbReference>
<dbReference type="Proteomes" id="UP001161247">
    <property type="component" value="Chromosome 5"/>
</dbReference>